<dbReference type="SMART" id="SM00184">
    <property type="entry name" value="RING"/>
    <property type="match status" value="1"/>
</dbReference>
<evidence type="ECO:0000256" key="4">
    <source>
        <dbReference type="PROSITE-ProRule" id="PRU00024"/>
    </source>
</evidence>
<dbReference type="PROSITE" id="PS00518">
    <property type="entry name" value="ZF_RING_1"/>
    <property type="match status" value="1"/>
</dbReference>
<sequence length="188" mass="21186">MAEQPFIDSPKAEITCGLCSKIMKKPKQLPCCHTFCRECLEDYVKDMLNPESETIDCPKCQKVVDVPDGDTKGLPSNYYILAQSLPEMINVESGDLTCDFCKSNKKVAVGYCFECSKNLCEDDKEKHKIAVATRSHHIAVLMDKCQGKIEKQSYCSKHTDSILKFYCCVCQIPICADCKLAKHENHKT</sequence>
<dbReference type="Pfam" id="PF00097">
    <property type="entry name" value="zf-C3HC4"/>
    <property type="match status" value="1"/>
</dbReference>
<dbReference type="GeneID" id="20234846"/>
<dbReference type="CTD" id="20234846"/>
<feature type="domain" description="B box-type" evidence="6">
    <location>
        <begin position="150"/>
        <end position="188"/>
    </location>
</feature>
<dbReference type="OrthoDB" id="1616686at2759"/>
<proteinExistence type="predicted"/>
<feature type="domain" description="RING-type" evidence="5">
    <location>
        <begin position="16"/>
        <end position="61"/>
    </location>
</feature>
<keyword evidence="2 4" id="KW-0863">Zinc-finger</keyword>
<dbReference type="GO" id="GO:0008270">
    <property type="term" value="F:zinc ion binding"/>
    <property type="evidence" value="ECO:0007669"/>
    <property type="project" value="UniProtKB-KW"/>
</dbReference>
<keyword evidence="1" id="KW-0479">Metal-binding</keyword>
<dbReference type="HOGENOM" id="CLU_013137_14_2_1"/>
<keyword evidence="3" id="KW-0862">Zinc</keyword>
<name>V3ZVS6_LOTGI</name>
<dbReference type="SUPFAM" id="SSF57845">
    <property type="entry name" value="B-box zinc-binding domain"/>
    <property type="match status" value="1"/>
</dbReference>
<dbReference type="KEGG" id="lgi:LOTGIDRAFT_144541"/>
<dbReference type="Gene3D" id="4.10.830.40">
    <property type="match status" value="1"/>
</dbReference>
<evidence type="ECO:0008006" key="9">
    <source>
        <dbReference type="Google" id="ProtNLM"/>
    </source>
</evidence>
<dbReference type="SMART" id="SM00336">
    <property type="entry name" value="BBOX"/>
    <property type="match status" value="2"/>
</dbReference>
<dbReference type="PROSITE" id="PS50089">
    <property type="entry name" value="ZF_RING_2"/>
    <property type="match status" value="1"/>
</dbReference>
<reference evidence="7 8" key="1">
    <citation type="journal article" date="2013" name="Nature">
        <title>Insights into bilaterian evolution from three spiralian genomes.</title>
        <authorList>
            <person name="Simakov O."/>
            <person name="Marletaz F."/>
            <person name="Cho S.J."/>
            <person name="Edsinger-Gonzales E."/>
            <person name="Havlak P."/>
            <person name="Hellsten U."/>
            <person name="Kuo D.H."/>
            <person name="Larsson T."/>
            <person name="Lv J."/>
            <person name="Arendt D."/>
            <person name="Savage R."/>
            <person name="Osoegawa K."/>
            <person name="de Jong P."/>
            <person name="Grimwood J."/>
            <person name="Chapman J.A."/>
            <person name="Shapiro H."/>
            <person name="Aerts A."/>
            <person name="Otillar R.P."/>
            <person name="Terry A.Y."/>
            <person name="Boore J.L."/>
            <person name="Grigoriev I.V."/>
            <person name="Lindberg D.R."/>
            <person name="Seaver E.C."/>
            <person name="Weisblat D.A."/>
            <person name="Putnam N.H."/>
            <person name="Rokhsar D.S."/>
        </authorList>
    </citation>
    <scope>NUCLEOTIDE SEQUENCE [LARGE SCALE GENOMIC DNA]</scope>
</reference>
<dbReference type="RefSeq" id="XP_009053684.1">
    <property type="nucleotide sequence ID" value="XM_009055436.1"/>
</dbReference>
<evidence type="ECO:0000313" key="8">
    <source>
        <dbReference type="Proteomes" id="UP000030746"/>
    </source>
</evidence>
<protein>
    <recommendedName>
        <fullName evidence="9">RING-type domain-containing protein</fullName>
    </recommendedName>
</protein>
<dbReference type="InterPro" id="IPR017907">
    <property type="entry name" value="Znf_RING_CS"/>
</dbReference>
<dbReference type="SUPFAM" id="SSF57850">
    <property type="entry name" value="RING/U-box"/>
    <property type="match status" value="1"/>
</dbReference>
<evidence type="ECO:0000256" key="3">
    <source>
        <dbReference type="ARBA" id="ARBA00022833"/>
    </source>
</evidence>
<organism evidence="7 8">
    <name type="scientific">Lottia gigantea</name>
    <name type="common">Giant owl limpet</name>
    <dbReference type="NCBI Taxonomy" id="225164"/>
    <lineage>
        <taxon>Eukaryota</taxon>
        <taxon>Metazoa</taxon>
        <taxon>Spiralia</taxon>
        <taxon>Lophotrochozoa</taxon>
        <taxon>Mollusca</taxon>
        <taxon>Gastropoda</taxon>
        <taxon>Patellogastropoda</taxon>
        <taxon>Lottioidea</taxon>
        <taxon>Lottiidae</taxon>
        <taxon>Lottia</taxon>
    </lineage>
</organism>
<evidence type="ECO:0000259" key="6">
    <source>
        <dbReference type="PROSITE" id="PS50119"/>
    </source>
</evidence>
<dbReference type="EMBL" id="KB201612">
    <property type="protein sequence ID" value="ESO95623.1"/>
    <property type="molecule type" value="Genomic_DNA"/>
</dbReference>
<accession>V3ZVS6</accession>
<dbReference type="InterPro" id="IPR000315">
    <property type="entry name" value="Znf_B-box"/>
</dbReference>
<dbReference type="PANTHER" id="PTHR25462">
    <property type="entry name" value="BONUS, ISOFORM C-RELATED"/>
    <property type="match status" value="1"/>
</dbReference>
<dbReference type="PROSITE" id="PS50119">
    <property type="entry name" value="ZF_BBOX"/>
    <property type="match status" value="1"/>
</dbReference>
<dbReference type="InterPro" id="IPR013083">
    <property type="entry name" value="Znf_RING/FYVE/PHD"/>
</dbReference>
<dbReference type="AlphaFoldDB" id="V3ZVS6"/>
<evidence type="ECO:0000259" key="5">
    <source>
        <dbReference type="PROSITE" id="PS50089"/>
    </source>
</evidence>
<feature type="non-terminal residue" evidence="7">
    <location>
        <position position="188"/>
    </location>
</feature>
<dbReference type="InterPro" id="IPR001841">
    <property type="entry name" value="Znf_RING"/>
</dbReference>
<dbReference type="Proteomes" id="UP000030746">
    <property type="component" value="Unassembled WGS sequence"/>
</dbReference>
<keyword evidence="8" id="KW-1185">Reference proteome</keyword>
<gene>
    <name evidence="7" type="ORF">LOTGIDRAFT_144541</name>
</gene>
<dbReference type="OMA" id="QIHWDEE"/>
<dbReference type="Gene3D" id="3.30.160.60">
    <property type="entry name" value="Classic Zinc Finger"/>
    <property type="match status" value="1"/>
</dbReference>
<dbReference type="CDD" id="cd19757">
    <property type="entry name" value="Bbox1"/>
    <property type="match status" value="1"/>
</dbReference>
<dbReference type="PANTHER" id="PTHR25462:SF296">
    <property type="entry name" value="MEIOTIC P26, ISOFORM F"/>
    <property type="match status" value="1"/>
</dbReference>
<evidence type="ECO:0000256" key="1">
    <source>
        <dbReference type="ARBA" id="ARBA00022723"/>
    </source>
</evidence>
<dbReference type="Pfam" id="PF00643">
    <property type="entry name" value="zf-B_box"/>
    <property type="match status" value="1"/>
</dbReference>
<dbReference type="InterPro" id="IPR047153">
    <property type="entry name" value="TRIM45/56/19-like"/>
</dbReference>
<dbReference type="InterPro" id="IPR018957">
    <property type="entry name" value="Znf_C3HC4_RING-type"/>
</dbReference>
<evidence type="ECO:0000256" key="2">
    <source>
        <dbReference type="ARBA" id="ARBA00022771"/>
    </source>
</evidence>
<evidence type="ECO:0000313" key="7">
    <source>
        <dbReference type="EMBL" id="ESO95623.1"/>
    </source>
</evidence>
<dbReference type="Gene3D" id="3.30.40.10">
    <property type="entry name" value="Zinc/RING finger domain, C3HC4 (zinc finger)"/>
    <property type="match status" value="1"/>
</dbReference>